<feature type="compositionally biased region" description="Acidic residues" evidence="9">
    <location>
        <begin position="469"/>
        <end position="481"/>
    </location>
</feature>
<keyword evidence="7" id="KW-0539">Nucleus</keyword>
<name>A0A1G4HJU3_PLAVI</name>
<evidence type="ECO:0000259" key="10">
    <source>
        <dbReference type="Pfam" id="PF04696"/>
    </source>
</evidence>
<keyword evidence="3" id="KW-0507">mRNA processing</keyword>
<feature type="compositionally biased region" description="Basic residues" evidence="9">
    <location>
        <begin position="488"/>
        <end position="500"/>
    </location>
</feature>
<evidence type="ECO:0000256" key="4">
    <source>
        <dbReference type="ARBA" id="ARBA00023015"/>
    </source>
</evidence>
<comment type="similarity">
    <text evidence="2">Belongs to the pinin family.</text>
</comment>
<evidence type="ECO:0000256" key="3">
    <source>
        <dbReference type="ARBA" id="ARBA00022664"/>
    </source>
</evidence>
<feature type="compositionally biased region" description="Basic and acidic residues" evidence="9">
    <location>
        <begin position="387"/>
        <end position="398"/>
    </location>
</feature>
<dbReference type="PANTHER" id="PTHR12707">
    <property type="entry name" value="PINN"/>
    <property type="match status" value="1"/>
</dbReference>
<dbReference type="EMBL" id="LT615269">
    <property type="protein sequence ID" value="SCO75224.1"/>
    <property type="molecule type" value="Genomic_DNA"/>
</dbReference>
<feature type="compositionally biased region" description="Basic and acidic residues" evidence="9">
    <location>
        <begin position="257"/>
        <end position="281"/>
    </location>
</feature>
<sequence>MMKSYLSEEDKLKLTIKKNYLERDAIKTKILNYLNRLSYLCSDDKDELNRRERQKWGFFGENLEYFPEFRVEKRPKLEEDETTVTRNRRLLQVGLFEHLKKAKDALEQEKNNETVIRQQMQNKRVEQKLQEEKKNSEKYQLDEIEKKIIAHIKEMKNVDSHIKTDEAKLMKLSLINHYEKMKNFISTNCQPTIFWCPFKFNSRTEMLQKETDNFIKKKIDAIKESNYEVDFEEEPWLRQFRNLKEILRRRNSGGKEGAVERGAKGAVDHAGEAGKEGKEDEKNEEGEEEKKEEENEEDEEAKENDEAKEEDENEEDEEAKENDEDVAGKKSPSGSHYTDEKEKDTQGTPKKSSSNDSDVNTLQKGNACPGGGSKSSDEFYPDSTGDEDLKGREAREANGADGAGESSEANVTNETSEANVTNETNEANVTNETNEANVTNETNEANVTNETNEANVTNETNEANVTNETIEDNDAPGEDADAVEKNAGKKRRGRPKRKGR</sequence>
<comment type="subcellular location">
    <subcellularLocation>
        <location evidence="1">Nucleus</location>
    </subcellularLocation>
</comment>
<dbReference type="GO" id="GO:0071013">
    <property type="term" value="C:catalytic step 2 spliceosome"/>
    <property type="evidence" value="ECO:0007669"/>
    <property type="project" value="TreeGrafter"/>
</dbReference>
<evidence type="ECO:0000313" key="11">
    <source>
        <dbReference type="EMBL" id="SCO75224.1"/>
    </source>
</evidence>
<feature type="domain" description="Pinin/SDK/MemA protein" evidence="10">
    <location>
        <begin position="82"/>
        <end position="211"/>
    </location>
</feature>
<dbReference type="VEuPathDB" id="PlasmoDB:PVW1_140021900"/>
<feature type="region of interest" description="Disordered" evidence="9">
    <location>
        <begin position="251"/>
        <end position="500"/>
    </location>
</feature>
<evidence type="ECO:0000313" key="12">
    <source>
        <dbReference type="Proteomes" id="UP000305196"/>
    </source>
</evidence>
<dbReference type="InterPro" id="IPR006786">
    <property type="entry name" value="Pinin_SDK_MemA"/>
</dbReference>
<dbReference type="VEuPathDB" id="PlasmoDB:PVP01_1415600"/>
<proteinExistence type="inferred from homology"/>
<gene>
    <name evidence="11" type="ORF">PVC01_140021100</name>
</gene>
<feature type="coiled-coil region" evidence="8">
    <location>
        <begin position="99"/>
        <end position="142"/>
    </location>
</feature>
<dbReference type="PANTHER" id="PTHR12707:SF0">
    <property type="entry name" value="PININ"/>
    <property type="match status" value="1"/>
</dbReference>
<feature type="compositionally biased region" description="Polar residues" evidence="9">
    <location>
        <begin position="346"/>
        <end position="364"/>
    </location>
</feature>
<evidence type="ECO:0000256" key="2">
    <source>
        <dbReference type="ARBA" id="ARBA00010386"/>
    </source>
</evidence>
<dbReference type="InterPro" id="IPR039853">
    <property type="entry name" value="Pinin"/>
</dbReference>
<feature type="compositionally biased region" description="Acidic residues" evidence="9">
    <location>
        <begin position="294"/>
        <end position="325"/>
    </location>
</feature>
<keyword evidence="8" id="KW-0175">Coiled coil</keyword>
<dbReference type="GO" id="GO:0008380">
    <property type="term" value="P:RNA splicing"/>
    <property type="evidence" value="ECO:0007669"/>
    <property type="project" value="UniProtKB-KW"/>
</dbReference>
<dbReference type="GO" id="GO:0006397">
    <property type="term" value="P:mRNA processing"/>
    <property type="evidence" value="ECO:0007669"/>
    <property type="project" value="UniProtKB-KW"/>
</dbReference>
<dbReference type="Proteomes" id="UP000305196">
    <property type="component" value="Chromosome 14"/>
</dbReference>
<evidence type="ECO:0000256" key="6">
    <source>
        <dbReference type="ARBA" id="ARBA00023187"/>
    </source>
</evidence>
<evidence type="ECO:0000256" key="1">
    <source>
        <dbReference type="ARBA" id="ARBA00004123"/>
    </source>
</evidence>
<evidence type="ECO:0000256" key="9">
    <source>
        <dbReference type="SAM" id="MobiDB-lite"/>
    </source>
</evidence>
<dbReference type="AlphaFoldDB" id="A0A1G4HJU3"/>
<evidence type="ECO:0000256" key="5">
    <source>
        <dbReference type="ARBA" id="ARBA00023163"/>
    </source>
</evidence>
<protein>
    <recommendedName>
        <fullName evidence="10">Pinin/SDK/MemA protein domain-containing protein</fullName>
    </recommendedName>
</protein>
<accession>A0A1G4HJU3</accession>
<organism evidence="11 12">
    <name type="scientific">Plasmodium vivax</name>
    <name type="common">malaria parasite P. vivax</name>
    <dbReference type="NCBI Taxonomy" id="5855"/>
    <lineage>
        <taxon>Eukaryota</taxon>
        <taxon>Sar</taxon>
        <taxon>Alveolata</taxon>
        <taxon>Apicomplexa</taxon>
        <taxon>Aconoidasida</taxon>
        <taxon>Haemosporida</taxon>
        <taxon>Plasmodiidae</taxon>
        <taxon>Plasmodium</taxon>
        <taxon>Plasmodium (Plasmodium)</taxon>
    </lineage>
</organism>
<dbReference type="Pfam" id="PF04696">
    <property type="entry name" value="Pinin_SDK_memA"/>
    <property type="match status" value="1"/>
</dbReference>
<feature type="compositionally biased region" description="Low complexity" evidence="9">
    <location>
        <begin position="410"/>
        <end position="468"/>
    </location>
</feature>
<keyword evidence="4" id="KW-0805">Transcription regulation</keyword>
<dbReference type="VEuPathDB" id="PlasmoDB:PVPAM_140023200"/>
<keyword evidence="6" id="KW-0508">mRNA splicing</keyword>
<dbReference type="VEuPathDB" id="PlasmoDB:PVX_122555"/>
<reference evidence="11 12" key="1">
    <citation type="submission" date="2016-07" db="EMBL/GenBank/DDBJ databases">
        <authorList>
            <consortium name="Pathogen Informatics"/>
        </authorList>
    </citation>
    <scope>NUCLEOTIDE SEQUENCE [LARGE SCALE GENOMIC DNA]</scope>
</reference>
<evidence type="ECO:0000256" key="8">
    <source>
        <dbReference type="SAM" id="Coils"/>
    </source>
</evidence>
<evidence type="ECO:0000256" key="7">
    <source>
        <dbReference type="ARBA" id="ARBA00023242"/>
    </source>
</evidence>
<keyword evidence="5" id="KW-0804">Transcription</keyword>